<sequence>MGTPISYCSSPEPPIQCATGLYPGVWHPGHCMELQTCYALDAPWITTECSNGGIPWSTSTLYEGTLAGGASTVVTAVSCSCARDQWYSLGSNADMFCMPSTSCPPGMTTSVSTNSYCATAPASDCQGVATTTNHCQCAEPTATPVYENRVGGAAIGCK</sequence>
<name>A0A3A2ZIZ7_9EURO</name>
<gene>
    <name evidence="1" type="ORF">PHISCL_04423</name>
</gene>
<dbReference type="EMBL" id="MVGC01000130">
    <property type="protein sequence ID" value="RJE23219.1"/>
    <property type="molecule type" value="Genomic_DNA"/>
</dbReference>
<accession>A0A3A2ZIZ7</accession>
<reference evidence="2" key="1">
    <citation type="submission" date="2017-02" db="EMBL/GenBank/DDBJ databases">
        <authorList>
            <person name="Tafer H."/>
            <person name="Lopandic K."/>
        </authorList>
    </citation>
    <scope>NUCLEOTIDE SEQUENCE [LARGE SCALE GENOMIC DNA]</scope>
    <source>
        <strain evidence="2">CBS 366.77</strain>
    </source>
</reference>
<dbReference type="Proteomes" id="UP000266188">
    <property type="component" value="Unassembled WGS sequence"/>
</dbReference>
<dbReference type="AlphaFoldDB" id="A0A3A2ZIZ7"/>
<evidence type="ECO:0000313" key="2">
    <source>
        <dbReference type="Proteomes" id="UP000266188"/>
    </source>
</evidence>
<keyword evidence="2" id="KW-1185">Reference proteome</keyword>
<protein>
    <submittedName>
        <fullName evidence="1">Uncharacterized protein</fullName>
    </submittedName>
</protein>
<organism evidence="1 2">
    <name type="scientific">Aspergillus sclerotialis</name>
    <dbReference type="NCBI Taxonomy" id="2070753"/>
    <lineage>
        <taxon>Eukaryota</taxon>
        <taxon>Fungi</taxon>
        <taxon>Dikarya</taxon>
        <taxon>Ascomycota</taxon>
        <taxon>Pezizomycotina</taxon>
        <taxon>Eurotiomycetes</taxon>
        <taxon>Eurotiomycetidae</taxon>
        <taxon>Eurotiales</taxon>
        <taxon>Aspergillaceae</taxon>
        <taxon>Aspergillus</taxon>
        <taxon>Aspergillus subgen. Polypaecilum</taxon>
    </lineage>
</organism>
<dbReference type="OrthoDB" id="4462706at2759"/>
<evidence type="ECO:0000313" key="1">
    <source>
        <dbReference type="EMBL" id="RJE23219.1"/>
    </source>
</evidence>
<comment type="caution">
    <text evidence="1">The sequence shown here is derived from an EMBL/GenBank/DDBJ whole genome shotgun (WGS) entry which is preliminary data.</text>
</comment>
<proteinExistence type="predicted"/>